<dbReference type="EMBL" id="SJPT01000005">
    <property type="protein sequence ID" value="TWU22367.1"/>
    <property type="molecule type" value="Genomic_DNA"/>
</dbReference>
<accession>A0A5C6CF50</accession>
<dbReference type="RefSeq" id="WP_146595543.1">
    <property type="nucleotide sequence ID" value="NZ_SJPT01000005.1"/>
</dbReference>
<reference evidence="2 3" key="1">
    <citation type="submission" date="2019-02" db="EMBL/GenBank/DDBJ databases">
        <title>Deep-cultivation of Planctomycetes and their phenomic and genomic characterization uncovers novel biology.</title>
        <authorList>
            <person name="Wiegand S."/>
            <person name="Jogler M."/>
            <person name="Boedeker C."/>
            <person name="Pinto D."/>
            <person name="Vollmers J."/>
            <person name="Rivas-Marin E."/>
            <person name="Kohn T."/>
            <person name="Peeters S.H."/>
            <person name="Heuer A."/>
            <person name="Rast P."/>
            <person name="Oberbeckmann S."/>
            <person name="Bunk B."/>
            <person name="Jeske O."/>
            <person name="Meyerdierks A."/>
            <person name="Storesund J.E."/>
            <person name="Kallscheuer N."/>
            <person name="Luecker S."/>
            <person name="Lage O.M."/>
            <person name="Pohl T."/>
            <person name="Merkel B.J."/>
            <person name="Hornburger P."/>
            <person name="Mueller R.-W."/>
            <person name="Bruemmer F."/>
            <person name="Labrenz M."/>
            <person name="Spormann A.M."/>
            <person name="Op Den Camp H."/>
            <person name="Overmann J."/>
            <person name="Amann R."/>
            <person name="Jetten M.S.M."/>
            <person name="Mascher T."/>
            <person name="Medema M.H."/>
            <person name="Devos D.P."/>
            <person name="Kaster A.-K."/>
            <person name="Ovreas L."/>
            <person name="Rohde M."/>
            <person name="Galperin M.Y."/>
            <person name="Jogler C."/>
        </authorList>
    </citation>
    <scope>NUCLEOTIDE SEQUENCE [LARGE SCALE GENOMIC DNA]</scope>
    <source>
        <strain evidence="2 3">Pla52o</strain>
    </source>
</reference>
<comment type="caution">
    <text evidence="2">The sequence shown here is derived from an EMBL/GenBank/DDBJ whole genome shotgun (WGS) entry which is preliminary data.</text>
</comment>
<keyword evidence="1" id="KW-0472">Membrane</keyword>
<keyword evidence="1" id="KW-0812">Transmembrane</keyword>
<gene>
    <name evidence="2" type="ORF">Pla52o_34230</name>
</gene>
<feature type="transmembrane region" description="Helical" evidence="1">
    <location>
        <begin position="20"/>
        <end position="39"/>
    </location>
</feature>
<feature type="transmembrane region" description="Helical" evidence="1">
    <location>
        <begin position="51"/>
        <end position="69"/>
    </location>
</feature>
<dbReference type="Proteomes" id="UP000316304">
    <property type="component" value="Unassembled WGS sequence"/>
</dbReference>
<proteinExistence type="predicted"/>
<protein>
    <submittedName>
        <fullName evidence="2">Uncharacterized protein</fullName>
    </submittedName>
</protein>
<evidence type="ECO:0000313" key="2">
    <source>
        <dbReference type="EMBL" id="TWU22367.1"/>
    </source>
</evidence>
<organism evidence="2 3">
    <name type="scientific">Novipirellula galeiformis</name>
    <dbReference type="NCBI Taxonomy" id="2528004"/>
    <lineage>
        <taxon>Bacteria</taxon>
        <taxon>Pseudomonadati</taxon>
        <taxon>Planctomycetota</taxon>
        <taxon>Planctomycetia</taxon>
        <taxon>Pirellulales</taxon>
        <taxon>Pirellulaceae</taxon>
        <taxon>Novipirellula</taxon>
    </lineage>
</organism>
<sequence length="91" mass="10262">MARRKWYRVLLNDSVMMLPYFLLVPFMVLARAIGTAFGANDYTFRENVREAIGPQLAVMSAVGLVYLAINGLRLRDWLATDADPPNETPSE</sequence>
<keyword evidence="3" id="KW-1185">Reference proteome</keyword>
<keyword evidence="1" id="KW-1133">Transmembrane helix</keyword>
<evidence type="ECO:0000313" key="3">
    <source>
        <dbReference type="Proteomes" id="UP000316304"/>
    </source>
</evidence>
<evidence type="ECO:0000256" key="1">
    <source>
        <dbReference type="SAM" id="Phobius"/>
    </source>
</evidence>
<dbReference type="AlphaFoldDB" id="A0A5C6CF50"/>
<name>A0A5C6CF50_9BACT</name>